<accession>A0A482MLQ6</accession>
<organism evidence="1 2">
    <name type="scientific">Burkholderia phage BcepSauron</name>
    <dbReference type="NCBI Taxonomy" id="2530033"/>
    <lineage>
        <taxon>Viruses</taxon>
        <taxon>Duplodnaviria</taxon>
        <taxon>Heunggongvirae</taxon>
        <taxon>Uroviricota</taxon>
        <taxon>Caudoviricetes</taxon>
        <taxon>Sarumanvirus</taxon>
        <taxon>Sarumanvirus bcepsauron</taxon>
    </lineage>
</organism>
<protein>
    <submittedName>
        <fullName evidence="1">Uncharacterized protein</fullName>
    </submittedName>
</protein>
<sequence length="55" mass="6342">MNNYKFWREVCSLETQKQHLQTAIDDMRAAEAYAAQQAPAHIRPHARPAFSLVDD</sequence>
<proteinExistence type="predicted"/>
<gene>
    <name evidence="1" type="ORF">BcepSauron_046</name>
</gene>
<keyword evidence="2" id="KW-1185">Reference proteome</keyword>
<name>A0A482MLQ6_9CAUD</name>
<dbReference type="EMBL" id="MK552141">
    <property type="protein sequence ID" value="QBQ74426.1"/>
    <property type="molecule type" value="Genomic_DNA"/>
</dbReference>
<evidence type="ECO:0000313" key="1">
    <source>
        <dbReference type="EMBL" id="QBQ74426.1"/>
    </source>
</evidence>
<dbReference type="Proteomes" id="UP000301424">
    <property type="component" value="Segment"/>
</dbReference>
<evidence type="ECO:0000313" key="2">
    <source>
        <dbReference type="Proteomes" id="UP000301424"/>
    </source>
</evidence>
<reference evidence="1 2" key="1">
    <citation type="submission" date="2019-02" db="EMBL/GenBank/DDBJ databases">
        <title>Complete genome sequence of Burkholderia cenocepacia phage BcepSauron.</title>
        <authorList>
            <person name="Park K."/>
            <person name="Gonzalez C."/>
            <person name="Liu M."/>
            <person name="Gill J."/>
        </authorList>
    </citation>
    <scope>NUCLEOTIDE SEQUENCE [LARGE SCALE GENOMIC DNA]</scope>
</reference>